<evidence type="ECO:0000313" key="15">
    <source>
        <dbReference type="EMBL" id="KSV59522.1"/>
    </source>
</evidence>
<dbReference type="EMBL" id="LNAM01000113">
    <property type="protein sequence ID" value="KSV59522.1"/>
    <property type="molecule type" value="Genomic_DNA"/>
</dbReference>
<keyword evidence="11" id="KW-1208">Phospholipid metabolism</keyword>
<evidence type="ECO:0000313" key="16">
    <source>
        <dbReference type="Proteomes" id="UP000054874"/>
    </source>
</evidence>
<dbReference type="SUPFAM" id="SSF56024">
    <property type="entry name" value="Phospholipase D/nuclease"/>
    <property type="match status" value="2"/>
</dbReference>
<dbReference type="EC" id="2.7.8.-" evidence="12"/>
<keyword evidence="10" id="KW-0594">Phospholipid biosynthesis</keyword>
<evidence type="ECO:0000256" key="2">
    <source>
        <dbReference type="ARBA" id="ARBA00022475"/>
    </source>
</evidence>
<dbReference type="InterPro" id="IPR001736">
    <property type="entry name" value="PLipase_D/transphosphatidylase"/>
</dbReference>
<keyword evidence="16" id="KW-1185">Reference proteome</keyword>
<evidence type="ECO:0000259" key="14">
    <source>
        <dbReference type="PROSITE" id="PS50035"/>
    </source>
</evidence>
<organism evidence="15 16">
    <name type="scientific">Acetivibrio ethanolgignens</name>
    <dbReference type="NCBI Taxonomy" id="290052"/>
    <lineage>
        <taxon>Bacteria</taxon>
        <taxon>Bacillati</taxon>
        <taxon>Bacillota</taxon>
        <taxon>Clostridia</taxon>
        <taxon>Eubacteriales</taxon>
        <taxon>Oscillospiraceae</taxon>
        <taxon>Acetivibrio</taxon>
    </lineage>
</organism>
<evidence type="ECO:0000256" key="12">
    <source>
        <dbReference type="NCBIfam" id="TIGR04265"/>
    </source>
</evidence>
<dbReference type="GO" id="GO:0008808">
    <property type="term" value="F:cardiolipin synthase activity"/>
    <property type="evidence" value="ECO:0007669"/>
    <property type="project" value="UniProtKB-UniRule"/>
</dbReference>
<evidence type="ECO:0000256" key="4">
    <source>
        <dbReference type="ARBA" id="ARBA00022679"/>
    </source>
</evidence>
<dbReference type="PANTHER" id="PTHR21248:SF22">
    <property type="entry name" value="PHOSPHOLIPASE D"/>
    <property type="match status" value="1"/>
</dbReference>
<dbReference type="CDD" id="cd09160">
    <property type="entry name" value="PLDc_SMU_988_like_2"/>
    <property type="match status" value="1"/>
</dbReference>
<gene>
    <name evidence="15" type="ORF">ASU35_08415</name>
</gene>
<evidence type="ECO:0000256" key="1">
    <source>
        <dbReference type="ARBA" id="ARBA00004651"/>
    </source>
</evidence>
<dbReference type="PROSITE" id="PS50035">
    <property type="entry name" value="PLD"/>
    <property type="match status" value="1"/>
</dbReference>
<evidence type="ECO:0000256" key="7">
    <source>
        <dbReference type="ARBA" id="ARBA00022989"/>
    </source>
</evidence>
<protein>
    <recommendedName>
        <fullName evidence="12">Cardiolipin synthase</fullName>
        <ecNumber evidence="12">2.7.8.-</ecNumber>
    </recommendedName>
</protein>
<dbReference type="InterPro" id="IPR025202">
    <property type="entry name" value="PLD-like_dom"/>
</dbReference>
<keyword evidence="9 13" id="KW-0472">Membrane</keyword>
<feature type="transmembrane region" description="Helical" evidence="13">
    <location>
        <begin position="82"/>
        <end position="100"/>
    </location>
</feature>
<keyword evidence="5 13" id="KW-0812">Transmembrane</keyword>
<dbReference type="InterPro" id="IPR027379">
    <property type="entry name" value="CLS_N"/>
</dbReference>
<reference evidence="15 16" key="1">
    <citation type="submission" date="2015-11" db="EMBL/GenBank/DDBJ databases">
        <title>Butyribacter intestini gen. nov., sp. nov., a butyric acid-producing bacterium of the family Lachnospiraceae isolated from the human faeces.</title>
        <authorList>
            <person name="Zou Y."/>
            <person name="Xue W."/>
            <person name="Luo G."/>
            <person name="Lv M."/>
        </authorList>
    </citation>
    <scope>NUCLEOTIDE SEQUENCE [LARGE SCALE GENOMIC DNA]</scope>
    <source>
        <strain evidence="15 16">ACET-33324</strain>
    </source>
</reference>
<proteinExistence type="predicted"/>
<dbReference type="PANTHER" id="PTHR21248">
    <property type="entry name" value="CARDIOLIPIN SYNTHASE"/>
    <property type="match status" value="1"/>
</dbReference>
<evidence type="ECO:0000256" key="10">
    <source>
        <dbReference type="ARBA" id="ARBA00023209"/>
    </source>
</evidence>
<dbReference type="OrthoDB" id="9762009at2"/>
<keyword evidence="3" id="KW-0444">Lipid biosynthesis</keyword>
<evidence type="ECO:0000256" key="3">
    <source>
        <dbReference type="ARBA" id="ARBA00022516"/>
    </source>
</evidence>
<dbReference type="NCBIfam" id="TIGR04265">
    <property type="entry name" value="bac_cardiolipin"/>
    <property type="match status" value="1"/>
</dbReference>
<evidence type="ECO:0000256" key="5">
    <source>
        <dbReference type="ARBA" id="ARBA00022692"/>
    </source>
</evidence>
<dbReference type="CDD" id="cd09154">
    <property type="entry name" value="PLDc_SMU_988_like_1"/>
    <property type="match status" value="1"/>
</dbReference>
<dbReference type="GO" id="GO:0005886">
    <property type="term" value="C:plasma membrane"/>
    <property type="evidence" value="ECO:0007669"/>
    <property type="project" value="UniProtKB-SubCell"/>
</dbReference>
<dbReference type="InterPro" id="IPR022924">
    <property type="entry name" value="Cardiolipin_synthase"/>
</dbReference>
<dbReference type="Gene3D" id="3.30.870.10">
    <property type="entry name" value="Endonuclease Chain A"/>
    <property type="match status" value="2"/>
</dbReference>
<feature type="transmembrane region" description="Helical" evidence="13">
    <location>
        <begin position="56"/>
        <end position="76"/>
    </location>
</feature>
<evidence type="ECO:0000256" key="13">
    <source>
        <dbReference type="SAM" id="Phobius"/>
    </source>
</evidence>
<keyword evidence="6" id="KW-0677">Repeat</keyword>
<accession>A0A0V8QG54</accession>
<evidence type="ECO:0000256" key="6">
    <source>
        <dbReference type="ARBA" id="ARBA00022737"/>
    </source>
</evidence>
<dbReference type="RefSeq" id="WP_058352230.1">
    <property type="nucleotide sequence ID" value="NZ_CABMMD010000113.1"/>
</dbReference>
<evidence type="ECO:0000256" key="11">
    <source>
        <dbReference type="ARBA" id="ARBA00023264"/>
    </source>
</evidence>
<keyword evidence="4" id="KW-0808">Transferase</keyword>
<evidence type="ECO:0000256" key="8">
    <source>
        <dbReference type="ARBA" id="ARBA00023098"/>
    </source>
</evidence>
<keyword evidence="8" id="KW-0443">Lipid metabolism</keyword>
<comment type="caution">
    <text evidence="15">The sequence shown here is derived from an EMBL/GenBank/DDBJ whole genome shotgun (WGS) entry which is preliminary data.</text>
</comment>
<feature type="transmembrane region" description="Helical" evidence="13">
    <location>
        <begin position="112"/>
        <end position="130"/>
    </location>
</feature>
<dbReference type="Pfam" id="PF13091">
    <property type="entry name" value="PLDc_2"/>
    <property type="match status" value="2"/>
</dbReference>
<sequence>MEENRPEKKMEQWERDFKEKKNELVGKTTELAEKGTELKDEMIGTVKSYLSGFLKVLLVGLLVLLELLFIGLAPFVLRNLTVYFYFVLELLSIIVILSLVNDNRSPSYKLAWVSIAMLLPVAGHIMYMLWGKPGSTKKIEREIITRMKPGLKYLNQEPGIIEEFEVKYPDKGRMAHYMINSGFPMYKNNEISYYPMGEDVFRVIFRDLEKAERFILINFFIVAEGAIWDRIHSILKRKIEEGVEVKFLYDDFGAALRTEKYFKQNLEAEGFEVRVFNPIHRYTEKLYMNYRSHQKIMVIDGNIGYTGGFNLADEYANIVERFGVWKDNGVRVKGDAVWGLTVTFLQMWDVCSQKEYVTYERYMPTKKFPESKVYAHVISDGPANNPENPIESIYQQMIHSASKFVYITTPYLVIEDSMKNALTEAVKSGVDVRIITPNIPDKKSVKMLTNYNYGPLLKNGVRIFEYTPGFIHAKTIINEDCGIVGTINMDYRSFYLHYENGVWMADATIIGTIKEDLLKTMEISHEVTYEEWKRRPNTWKIYQPVLNLFSTLM</sequence>
<dbReference type="SMART" id="SM00155">
    <property type="entry name" value="PLDc"/>
    <property type="match status" value="2"/>
</dbReference>
<dbReference type="Pfam" id="PF13396">
    <property type="entry name" value="PLDc_N"/>
    <property type="match status" value="1"/>
</dbReference>
<evidence type="ECO:0000256" key="9">
    <source>
        <dbReference type="ARBA" id="ARBA00023136"/>
    </source>
</evidence>
<dbReference type="GO" id="GO:0032049">
    <property type="term" value="P:cardiolipin biosynthetic process"/>
    <property type="evidence" value="ECO:0007669"/>
    <property type="project" value="UniProtKB-UniRule"/>
</dbReference>
<dbReference type="AlphaFoldDB" id="A0A0V8QG54"/>
<feature type="domain" description="PLD phosphodiesterase" evidence="14">
    <location>
        <begin position="288"/>
        <end position="315"/>
    </location>
</feature>
<keyword evidence="2" id="KW-1003">Cell membrane</keyword>
<dbReference type="STRING" id="290052.ASU35_08415"/>
<comment type="subcellular location">
    <subcellularLocation>
        <location evidence="1">Cell membrane</location>
        <topology evidence="1">Multi-pass membrane protein</topology>
    </subcellularLocation>
</comment>
<dbReference type="Proteomes" id="UP000054874">
    <property type="component" value="Unassembled WGS sequence"/>
</dbReference>
<name>A0A0V8QG54_9FIRM</name>
<keyword evidence="7 13" id="KW-1133">Transmembrane helix</keyword>